<feature type="domain" description="DUF6919" evidence="1">
    <location>
        <begin position="34"/>
        <end position="116"/>
    </location>
</feature>
<protein>
    <recommendedName>
        <fullName evidence="1">DUF6919 domain-containing protein</fullName>
    </recommendedName>
</protein>
<accession>A0AAD9M2Z9</accession>
<organism evidence="2 3">
    <name type="scientific">Colletotrichum zoysiae</name>
    <dbReference type="NCBI Taxonomy" id="1216348"/>
    <lineage>
        <taxon>Eukaryota</taxon>
        <taxon>Fungi</taxon>
        <taxon>Dikarya</taxon>
        <taxon>Ascomycota</taxon>
        <taxon>Pezizomycotina</taxon>
        <taxon>Sordariomycetes</taxon>
        <taxon>Hypocreomycetidae</taxon>
        <taxon>Glomerellales</taxon>
        <taxon>Glomerellaceae</taxon>
        <taxon>Colletotrichum</taxon>
        <taxon>Colletotrichum graminicola species complex</taxon>
    </lineage>
</organism>
<proteinExistence type="predicted"/>
<gene>
    <name evidence="2" type="ORF">LX32DRAFT_459082</name>
</gene>
<comment type="caution">
    <text evidence="2">The sequence shown here is derived from an EMBL/GenBank/DDBJ whole genome shotgun (WGS) entry which is preliminary data.</text>
</comment>
<dbReference type="Proteomes" id="UP001232148">
    <property type="component" value="Unassembled WGS sequence"/>
</dbReference>
<reference evidence="2" key="1">
    <citation type="submission" date="2021-06" db="EMBL/GenBank/DDBJ databases">
        <title>Comparative genomics, transcriptomics and evolutionary studies reveal genomic signatures of adaptation to plant cell wall in hemibiotrophic fungi.</title>
        <authorList>
            <consortium name="DOE Joint Genome Institute"/>
            <person name="Baroncelli R."/>
            <person name="Diaz J.F."/>
            <person name="Benocci T."/>
            <person name="Peng M."/>
            <person name="Battaglia E."/>
            <person name="Haridas S."/>
            <person name="Andreopoulos W."/>
            <person name="Labutti K."/>
            <person name="Pangilinan J."/>
            <person name="Floch G.L."/>
            <person name="Makela M.R."/>
            <person name="Henrissat B."/>
            <person name="Grigoriev I.V."/>
            <person name="Crouch J.A."/>
            <person name="De Vries R.P."/>
            <person name="Sukno S.A."/>
            <person name="Thon M.R."/>
        </authorList>
    </citation>
    <scope>NUCLEOTIDE SEQUENCE</scope>
    <source>
        <strain evidence="2">MAFF235873</strain>
    </source>
</reference>
<dbReference type="InterPro" id="IPR054212">
    <property type="entry name" value="DUF6919"/>
</dbReference>
<sequence>MFQTYHVKTATHSCRILSCRMALQEPGTTVWCGKWERATDWKALVKLNVQFIELSRAGRKDIETPYHYGALDAETEELIPSLLRLHNYGLLTTDSQPLLASSPRWSTEDSSWYESRQVPFVSFFSQYQTDGASRFLRNILEDSRLIVIWTKYTNGTISSTPKGHEIMLTFERKSKARETIESAPWRVIGSTPATPLSLEDYGLESVPALRQGSILSCMVTVKHERDLYKERSQRTFSEKLAGQNMLAIIEEHAAGAGLKRSIKASKRKGKTWKRWKKNLRNLINR</sequence>
<dbReference type="EMBL" id="MU842904">
    <property type="protein sequence ID" value="KAK2026923.1"/>
    <property type="molecule type" value="Genomic_DNA"/>
</dbReference>
<name>A0AAD9M2Z9_9PEZI</name>
<dbReference type="AlphaFoldDB" id="A0AAD9M2Z9"/>
<keyword evidence="3" id="KW-1185">Reference proteome</keyword>
<evidence type="ECO:0000313" key="3">
    <source>
        <dbReference type="Proteomes" id="UP001232148"/>
    </source>
</evidence>
<evidence type="ECO:0000313" key="2">
    <source>
        <dbReference type="EMBL" id="KAK2026923.1"/>
    </source>
</evidence>
<dbReference type="Pfam" id="PF21897">
    <property type="entry name" value="DUF6919"/>
    <property type="match status" value="1"/>
</dbReference>
<evidence type="ECO:0000259" key="1">
    <source>
        <dbReference type="Pfam" id="PF21897"/>
    </source>
</evidence>